<dbReference type="Proteomes" id="UP000198816">
    <property type="component" value="Unassembled WGS sequence"/>
</dbReference>
<evidence type="ECO:0000256" key="4">
    <source>
        <dbReference type="ARBA" id="ARBA00012305"/>
    </source>
</evidence>
<evidence type="ECO:0000313" key="13">
    <source>
        <dbReference type="EMBL" id="SDW44439.1"/>
    </source>
</evidence>
<dbReference type="NCBIfam" id="NF000584">
    <property type="entry name" value="PRK00009.1"/>
    <property type="match status" value="1"/>
</dbReference>
<evidence type="ECO:0000256" key="2">
    <source>
        <dbReference type="ARBA" id="ARBA00003670"/>
    </source>
</evidence>
<dbReference type="EMBL" id="FNNZ01000004">
    <property type="protein sequence ID" value="SDW44439.1"/>
    <property type="molecule type" value="Genomic_DNA"/>
</dbReference>
<feature type="active site" evidence="10 12">
    <location>
        <position position="588"/>
    </location>
</feature>
<dbReference type="OrthoDB" id="9768133at2"/>
<sequence length="930" mass="106640">MNDVPQDQALERDVQLFTALLGEVLREHSRKRVLVIVERLRDGFMQLREGDDPELREKLMKRIEGLDAQTLSEVIRAFNIYFGLVNTAEELNAYLARMDLISAGQRLWVGSFDDMARQLKADGVSPENFQSLLEHLIYLPVFTAHPTEAKRRTTLETFRRIFLVGQDLHRSKLNDEELEDRLQEILTQIQILWKTDEVRIHKPQVTDEVRQGLYFFRESLFDAVPQVYRFLEKAVRRAYGAQCGIRVPSFIRFGSWIGGDRDGNPFVKPETTELAVRMHGELVLELYLERIRKLHRMLSHASSICQPSPAFMDSLDSDEDYWVDTMGQSLRRYVHEPYRRKLAMMDHRLDANLQRIRARMSGRHEPTQPAGYASDRDFLADLYLIRDSLHHHGDANAAAGPLQDLIRLAETFGFHLVHLDIRQESIRHTEAVTELFARQAGAPYYQAFDEEQRLMALAEAIAHPHPFVIDKATLTPETRETLEVFEVMARMRAEISESLFGQYVISMTHHASHVMEVMLLARLAGLAGKDRQGWFCKIQISPLFETIDDLNRIGEVMGRLFRDPAYGALLKASGNQQEVMLGYSDSCKDGGILASSWRLYEAQRRVIQLADDQGVSCRLFHGRGGTVGRGGGPTHEAILAQPTDTVHGQIKLTEQGEVLSYRYANPETARYELTLGISGLIKASRCLIEPPPEDRKDYLGIMDELARYGEEAYRQLTQDTEGFLDYFYECTPLDGIALLNIGSRPSHRKKADRSLKSIRAIPWVFGWAQSRQTLPAWFGIGYAIERYRGNELDRLVKLQKMYQEWPYFRALLSNTQMSLFKAEMHIARAYARLAENQERAQAIYGVVEAEYGRTLTQVMNVAGLRGLMEETPDLQHSLARRNIYLDPLNHIQVALLERYRAEQDEAKREEWLDPLLRSINAIAAGMRNTG</sequence>
<keyword evidence="6 10" id="KW-0460">Magnesium</keyword>
<accession>A0A1H2TMG9</accession>
<dbReference type="EC" id="4.1.1.31" evidence="4 10"/>
<keyword evidence="7 10" id="KW-0456">Lyase</keyword>
<evidence type="ECO:0000256" key="10">
    <source>
        <dbReference type="HAMAP-Rule" id="MF_00595"/>
    </source>
</evidence>
<dbReference type="InterPro" id="IPR021135">
    <property type="entry name" value="PEP_COase"/>
</dbReference>
<evidence type="ECO:0000256" key="9">
    <source>
        <dbReference type="ARBA" id="ARBA00048995"/>
    </source>
</evidence>
<dbReference type="Pfam" id="PF00311">
    <property type="entry name" value="PEPcase"/>
    <property type="match status" value="1"/>
</dbReference>
<dbReference type="GO" id="GO:0005829">
    <property type="term" value="C:cytosol"/>
    <property type="evidence" value="ECO:0007669"/>
    <property type="project" value="TreeGrafter"/>
</dbReference>
<comment type="function">
    <text evidence="2 10">Forms oxaloacetate, a four-carbon dicarboxylic acid source for the tricarboxylic acid cycle.</text>
</comment>
<dbReference type="RefSeq" id="WP_093029472.1">
    <property type="nucleotide sequence ID" value="NZ_FNNZ01000004.1"/>
</dbReference>
<evidence type="ECO:0000256" key="8">
    <source>
        <dbReference type="ARBA" id="ARBA00023300"/>
    </source>
</evidence>
<dbReference type="Gene3D" id="1.20.1440.90">
    <property type="entry name" value="Phosphoenolpyruvate/pyruvate domain"/>
    <property type="match status" value="1"/>
</dbReference>
<evidence type="ECO:0000256" key="6">
    <source>
        <dbReference type="ARBA" id="ARBA00022842"/>
    </source>
</evidence>
<feature type="active site" evidence="10 11">
    <location>
        <position position="145"/>
    </location>
</feature>
<protein>
    <recommendedName>
        <fullName evidence="5 10">Phosphoenolpyruvate carboxylase</fullName>
        <shortName evidence="10">PEPC</shortName>
        <shortName evidence="10">PEPCase</shortName>
        <ecNumber evidence="4 10">4.1.1.31</ecNumber>
    </recommendedName>
</protein>
<proteinExistence type="inferred from homology"/>
<evidence type="ECO:0000256" key="11">
    <source>
        <dbReference type="PROSITE-ProRule" id="PRU10111"/>
    </source>
</evidence>
<dbReference type="PROSITE" id="PS00781">
    <property type="entry name" value="PEPCASE_1"/>
    <property type="match status" value="1"/>
</dbReference>
<dbReference type="SUPFAM" id="SSF51621">
    <property type="entry name" value="Phosphoenolpyruvate/pyruvate domain"/>
    <property type="match status" value="1"/>
</dbReference>
<dbReference type="PANTHER" id="PTHR30523">
    <property type="entry name" value="PHOSPHOENOLPYRUVATE CARBOXYLASE"/>
    <property type="match status" value="1"/>
</dbReference>
<evidence type="ECO:0000256" key="3">
    <source>
        <dbReference type="ARBA" id="ARBA00008346"/>
    </source>
</evidence>
<comment type="cofactor">
    <cofactor evidence="1 10">
        <name>Mg(2+)</name>
        <dbReference type="ChEBI" id="CHEBI:18420"/>
    </cofactor>
</comment>
<dbReference type="GO" id="GO:0008964">
    <property type="term" value="F:phosphoenolpyruvate carboxylase activity"/>
    <property type="evidence" value="ECO:0007669"/>
    <property type="project" value="UniProtKB-UniRule"/>
</dbReference>
<evidence type="ECO:0000256" key="12">
    <source>
        <dbReference type="PROSITE-ProRule" id="PRU10112"/>
    </source>
</evidence>
<dbReference type="GO" id="GO:0006107">
    <property type="term" value="P:oxaloacetate metabolic process"/>
    <property type="evidence" value="ECO:0007669"/>
    <property type="project" value="UniProtKB-UniRule"/>
</dbReference>
<evidence type="ECO:0000313" key="14">
    <source>
        <dbReference type="Proteomes" id="UP000198816"/>
    </source>
</evidence>
<organism evidence="13 14">
    <name type="scientific">Thiocapsa roseopersicina</name>
    <dbReference type="NCBI Taxonomy" id="1058"/>
    <lineage>
        <taxon>Bacteria</taxon>
        <taxon>Pseudomonadati</taxon>
        <taxon>Pseudomonadota</taxon>
        <taxon>Gammaproteobacteria</taxon>
        <taxon>Chromatiales</taxon>
        <taxon>Chromatiaceae</taxon>
        <taxon>Thiocapsa</taxon>
    </lineage>
</organism>
<dbReference type="GO" id="GO:0015977">
    <property type="term" value="P:carbon fixation"/>
    <property type="evidence" value="ECO:0007669"/>
    <property type="project" value="UniProtKB-UniRule"/>
</dbReference>
<dbReference type="InterPro" id="IPR015813">
    <property type="entry name" value="Pyrv/PenolPyrv_kinase-like_dom"/>
</dbReference>
<dbReference type="InterPro" id="IPR022805">
    <property type="entry name" value="PEP_COase_bac/pln-type"/>
</dbReference>
<dbReference type="GO" id="GO:0000287">
    <property type="term" value="F:magnesium ion binding"/>
    <property type="evidence" value="ECO:0007669"/>
    <property type="project" value="UniProtKB-UniRule"/>
</dbReference>
<evidence type="ECO:0000256" key="7">
    <source>
        <dbReference type="ARBA" id="ARBA00023239"/>
    </source>
</evidence>
<name>A0A1H2TMG9_THIRO</name>
<dbReference type="HAMAP" id="MF_00595">
    <property type="entry name" value="PEPcase_type1"/>
    <property type="match status" value="1"/>
</dbReference>
<evidence type="ECO:0000256" key="1">
    <source>
        <dbReference type="ARBA" id="ARBA00001946"/>
    </source>
</evidence>
<keyword evidence="14" id="KW-1185">Reference proteome</keyword>
<comment type="subunit">
    <text evidence="10">Homotetramer.</text>
</comment>
<keyword evidence="13" id="KW-0670">Pyruvate</keyword>
<comment type="catalytic activity">
    <reaction evidence="9 10">
        <text>oxaloacetate + phosphate = phosphoenolpyruvate + hydrogencarbonate</text>
        <dbReference type="Rhea" id="RHEA:28370"/>
        <dbReference type="ChEBI" id="CHEBI:16452"/>
        <dbReference type="ChEBI" id="CHEBI:17544"/>
        <dbReference type="ChEBI" id="CHEBI:43474"/>
        <dbReference type="ChEBI" id="CHEBI:58702"/>
        <dbReference type="EC" id="4.1.1.31"/>
    </reaction>
</comment>
<dbReference type="GO" id="GO:0006099">
    <property type="term" value="P:tricarboxylic acid cycle"/>
    <property type="evidence" value="ECO:0007669"/>
    <property type="project" value="InterPro"/>
</dbReference>
<dbReference type="PANTHER" id="PTHR30523:SF46">
    <property type="entry name" value="PHOSPHOENOLPYRUVATE CARBOXYLASE"/>
    <property type="match status" value="1"/>
</dbReference>
<reference evidence="14" key="1">
    <citation type="submission" date="2016-10" db="EMBL/GenBank/DDBJ databases">
        <authorList>
            <person name="Varghese N."/>
            <person name="Submissions S."/>
        </authorList>
    </citation>
    <scope>NUCLEOTIDE SEQUENCE [LARGE SCALE GENOMIC DNA]</scope>
    <source>
        <strain evidence="14">DSM 217</strain>
    </source>
</reference>
<dbReference type="PROSITE" id="PS00393">
    <property type="entry name" value="PEPCASE_2"/>
    <property type="match status" value="1"/>
</dbReference>
<dbReference type="PRINTS" id="PR00150">
    <property type="entry name" value="PEPCARBXLASE"/>
</dbReference>
<dbReference type="AlphaFoldDB" id="A0A1H2TMG9"/>
<dbReference type="InterPro" id="IPR018129">
    <property type="entry name" value="PEP_COase_Lys_AS"/>
</dbReference>
<dbReference type="STRING" id="1058.SAMN05421783_10439"/>
<comment type="similarity">
    <text evidence="3 10">Belongs to the PEPCase type 1 family.</text>
</comment>
<keyword evidence="8 10" id="KW-0120">Carbon dioxide fixation</keyword>
<dbReference type="InterPro" id="IPR033129">
    <property type="entry name" value="PEPCASE_His_AS"/>
</dbReference>
<gene>
    <name evidence="10" type="primary">ppc</name>
    <name evidence="13" type="ORF">SAMN05421783_10439</name>
</gene>
<evidence type="ECO:0000256" key="5">
    <source>
        <dbReference type="ARBA" id="ARBA00022419"/>
    </source>
</evidence>